<protein>
    <submittedName>
        <fullName evidence="5">Lipoprotein-releasing system ATP-binding protein LolD</fullName>
        <ecNumber evidence="5">3.6.3.-</ecNumber>
    </submittedName>
</protein>
<accession>A0ABZ2ETQ5</accession>
<sequence>MILEGRKLVKEYKRRNEIFKAVDNVNLSVSRGDFVSIIGRSGSGKSTLFHLLTGLCKPNHGEILIDNKNITSMSGDELSVLRNEKIGYITQGQNLLSNFTIIDNLCMPYYLSKKNEVVHDRALSLLKKVGLDGMENEYSSSLSGGELRRVSIIRALINDPDVIIADEPTSNLDLENSHIVMKLLKSISEENKAVLISTHDLEFLNYTNKTYCMENGILKEK</sequence>
<dbReference type="EMBL" id="CP117523">
    <property type="protein sequence ID" value="WWD82903.1"/>
    <property type="molecule type" value="Genomic_DNA"/>
</dbReference>
<keyword evidence="5" id="KW-0378">Hydrolase</keyword>
<dbReference type="InterPro" id="IPR017911">
    <property type="entry name" value="MacB-like_ATP-bd"/>
</dbReference>
<dbReference type="PROSITE" id="PS50893">
    <property type="entry name" value="ABC_TRANSPORTER_2"/>
    <property type="match status" value="1"/>
</dbReference>
<dbReference type="Proteomes" id="UP001348492">
    <property type="component" value="Chromosome"/>
</dbReference>
<dbReference type="InterPro" id="IPR017871">
    <property type="entry name" value="ABC_transporter-like_CS"/>
</dbReference>
<keyword evidence="6" id="KW-1185">Reference proteome</keyword>
<dbReference type="Pfam" id="PF00005">
    <property type="entry name" value="ABC_tran"/>
    <property type="match status" value="1"/>
</dbReference>
<keyword evidence="1" id="KW-0813">Transport</keyword>
<dbReference type="PANTHER" id="PTHR24220:SF662">
    <property type="entry name" value="ABC TRANSPORTER ATP-BINDING PROTEIN"/>
    <property type="match status" value="1"/>
</dbReference>
<evidence type="ECO:0000256" key="3">
    <source>
        <dbReference type="ARBA" id="ARBA00022840"/>
    </source>
</evidence>
<gene>
    <name evidence="5" type="primary">lolD_1</name>
    <name evidence="5" type="ORF">TEGL_13010</name>
</gene>
<dbReference type="SUPFAM" id="SSF52540">
    <property type="entry name" value="P-loop containing nucleoside triphosphate hydrolases"/>
    <property type="match status" value="1"/>
</dbReference>
<dbReference type="InterPro" id="IPR003439">
    <property type="entry name" value="ABC_transporter-like_ATP-bd"/>
</dbReference>
<dbReference type="GO" id="GO:0016787">
    <property type="term" value="F:hydrolase activity"/>
    <property type="evidence" value="ECO:0007669"/>
    <property type="project" value="UniProtKB-KW"/>
</dbReference>
<name>A0ABZ2ETQ5_9FIRM</name>
<evidence type="ECO:0000256" key="1">
    <source>
        <dbReference type="ARBA" id="ARBA00022448"/>
    </source>
</evidence>
<dbReference type="RefSeq" id="WP_018589356.1">
    <property type="nucleotide sequence ID" value="NZ_CP117523.1"/>
</dbReference>
<dbReference type="SMART" id="SM00382">
    <property type="entry name" value="AAA"/>
    <property type="match status" value="1"/>
</dbReference>
<dbReference type="CDD" id="cd03255">
    <property type="entry name" value="ABC_MJ0796_LolCDE_FtsE"/>
    <property type="match status" value="1"/>
</dbReference>
<dbReference type="PANTHER" id="PTHR24220">
    <property type="entry name" value="IMPORT ATP-BINDING PROTEIN"/>
    <property type="match status" value="1"/>
</dbReference>
<keyword evidence="3 5" id="KW-0067">ATP-binding</keyword>
<dbReference type="PROSITE" id="PS00211">
    <property type="entry name" value="ABC_TRANSPORTER_1"/>
    <property type="match status" value="1"/>
</dbReference>
<dbReference type="InterPro" id="IPR003593">
    <property type="entry name" value="AAA+_ATPase"/>
</dbReference>
<dbReference type="Gene3D" id="3.40.50.300">
    <property type="entry name" value="P-loop containing nucleotide triphosphate hydrolases"/>
    <property type="match status" value="1"/>
</dbReference>
<dbReference type="EC" id="3.6.3.-" evidence="5"/>
<feature type="domain" description="ABC transporter" evidence="4">
    <location>
        <begin position="3"/>
        <end position="221"/>
    </location>
</feature>
<evidence type="ECO:0000256" key="2">
    <source>
        <dbReference type="ARBA" id="ARBA00022741"/>
    </source>
</evidence>
<keyword evidence="5" id="KW-0449">Lipoprotein</keyword>
<dbReference type="GO" id="GO:0005524">
    <property type="term" value="F:ATP binding"/>
    <property type="evidence" value="ECO:0007669"/>
    <property type="project" value="UniProtKB-KW"/>
</dbReference>
<evidence type="ECO:0000313" key="6">
    <source>
        <dbReference type="Proteomes" id="UP001348492"/>
    </source>
</evidence>
<dbReference type="InterPro" id="IPR027417">
    <property type="entry name" value="P-loop_NTPase"/>
</dbReference>
<keyword evidence="2" id="KW-0547">Nucleotide-binding</keyword>
<organism evidence="5 6">
    <name type="scientific">Terrisporobacter glycolicus ATCC 14880 = DSM 1288</name>
    <dbReference type="NCBI Taxonomy" id="1121315"/>
    <lineage>
        <taxon>Bacteria</taxon>
        <taxon>Bacillati</taxon>
        <taxon>Bacillota</taxon>
        <taxon>Clostridia</taxon>
        <taxon>Peptostreptococcales</taxon>
        <taxon>Peptostreptococcaceae</taxon>
        <taxon>Terrisporobacter</taxon>
    </lineage>
</organism>
<evidence type="ECO:0000259" key="4">
    <source>
        <dbReference type="PROSITE" id="PS50893"/>
    </source>
</evidence>
<reference evidence="5 6" key="1">
    <citation type="journal article" date="2023" name="PLoS ONE">
        <title>Genome-based metabolic and phylogenomic analysis of three Terrisporobacter species.</title>
        <authorList>
            <person name="Boer T."/>
            <person name="Bengelsdorf F.R."/>
            <person name="Bomeke M."/>
            <person name="Daniel R."/>
            <person name="Poehlein A."/>
        </authorList>
    </citation>
    <scope>NUCLEOTIDE SEQUENCE [LARGE SCALE GENOMIC DNA]</scope>
    <source>
        <strain evidence="5 6">DSM 1288</strain>
    </source>
</reference>
<dbReference type="InterPro" id="IPR015854">
    <property type="entry name" value="ABC_transpr_LolD-like"/>
</dbReference>
<evidence type="ECO:0000313" key="5">
    <source>
        <dbReference type="EMBL" id="WWD82903.1"/>
    </source>
</evidence>
<proteinExistence type="predicted"/>